<organism evidence="4 5">
    <name type="scientific">Salinithrix halophila</name>
    <dbReference type="NCBI Taxonomy" id="1485204"/>
    <lineage>
        <taxon>Bacteria</taxon>
        <taxon>Bacillati</taxon>
        <taxon>Bacillota</taxon>
        <taxon>Bacilli</taxon>
        <taxon>Bacillales</taxon>
        <taxon>Thermoactinomycetaceae</taxon>
        <taxon>Salinithrix</taxon>
    </lineage>
</organism>
<dbReference type="SUPFAM" id="SSF49764">
    <property type="entry name" value="HSP20-like chaperones"/>
    <property type="match status" value="1"/>
</dbReference>
<dbReference type="Gene3D" id="2.60.40.790">
    <property type="match status" value="1"/>
</dbReference>
<reference evidence="5" key="1">
    <citation type="journal article" date="2019" name="Int. J. Syst. Evol. Microbiol.">
        <title>The Global Catalogue of Microorganisms (GCM) 10K type strain sequencing project: providing services to taxonomists for standard genome sequencing and annotation.</title>
        <authorList>
            <consortium name="The Broad Institute Genomics Platform"/>
            <consortium name="The Broad Institute Genome Sequencing Center for Infectious Disease"/>
            <person name="Wu L."/>
            <person name="Ma J."/>
        </authorList>
    </citation>
    <scope>NUCLEOTIDE SEQUENCE [LARGE SCALE GENOMIC DNA]</scope>
    <source>
        <strain evidence="5">IBRC-M 10813</strain>
    </source>
</reference>
<dbReference type="Proteomes" id="UP001595843">
    <property type="component" value="Unassembled WGS sequence"/>
</dbReference>
<dbReference type="Pfam" id="PF00011">
    <property type="entry name" value="HSP20"/>
    <property type="match status" value="1"/>
</dbReference>
<sequence length="140" mass="15809">MNESANFSKWSQMARDFLGEDFWSEVSGMGEGKHPKTDVLLGRNEVIVLMDLPGVDNLEDVDIRVEGETLFVKGTVPTPYTKCDRLVSECFRGAFERVIPLGRVVSRRQGSARYRRGVLEIRLPMISSTGDDRRIRVSDS</sequence>
<evidence type="ECO:0000256" key="2">
    <source>
        <dbReference type="RuleBase" id="RU003616"/>
    </source>
</evidence>
<gene>
    <name evidence="4" type="ORF">ACFOUO_13015</name>
</gene>
<name>A0ABV8JFK4_9BACL</name>
<dbReference type="CDD" id="cd06464">
    <property type="entry name" value="ACD_sHsps-like"/>
    <property type="match status" value="1"/>
</dbReference>
<proteinExistence type="inferred from homology"/>
<dbReference type="PROSITE" id="PS01031">
    <property type="entry name" value="SHSP"/>
    <property type="match status" value="1"/>
</dbReference>
<dbReference type="InterPro" id="IPR002068">
    <property type="entry name" value="A-crystallin/Hsp20_dom"/>
</dbReference>
<evidence type="ECO:0000256" key="1">
    <source>
        <dbReference type="PROSITE-ProRule" id="PRU00285"/>
    </source>
</evidence>
<comment type="caution">
    <text evidence="4">The sequence shown here is derived from an EMBL/GenBank/DDBJ whole genome shotgun (WGS) entry which is preliminary data.</text>
</comment>
<protein>
    <submittedName>
        <fullName evidence="4">Hsp20/alpha crystallin family protein</fullName>
    </submittedName>
</protein>
<dbReference type="InterPro" id="IPR008978">
    <property type="entry name" value="HSP20-like_chaperone"/>
</dbReference>
<evidence type="ECO:0000313" key="4">
    <source>
        <dbReference type="EMBL" id="MFC4077721.1"/>
    </source>
</evidence>
<accession>A0ABV8JFK4</accession>
<evidence type="ECO:0000313" key="5">
    <source>
        <dbReference type="Proteomes" id="UP001595843"/>
    </source>
</evidence>
<feature type="domain" description="SHSP" evidence="3">
    <location>
        <begin position="28"/>
        <end position="140"/>
    </location>
</feature>
<dbReference type="EMBL" id="JBHSAP010000015">
    <property type="protein sequence ID" value="MFC4077721.1"/>
    <property type="molecule type" value="Genomic_DNA"/>
</dbReference>
<comment type="similarity">
    <text evidence="1 2">Belongs to the small heat shock protein (HSP20) family.</text>
</comment>
<dbReference type="RefSeq" id="WP_380705526.1">
    <property type="nucleotide sequence ID" value="NZ_JBHSAP010000015.1"/>
</dbReference>
<evidence type="ECO:0000259" key="3">
    <source>
        <dbReference type="PROSITE" id="PS01031"/>
    </source>
</evidence>
<keyword evidence="5" id="KW-1185">Reference proteome</keyword>